<dbReference type="AlphaFoldDB" id="A0A7W7T180"/>
<name>A0A7W7T180_9PSEU</name>
<organism evidence="2 3">
    <name type="scientific">Saccharothrix violaceirubra</name>
    <dbReference type="NCBI Taxonomy" id="413306"/>
    <lineage>
        <taxon>Bacteria</taxon>
        <taxon>Bacillati</taxon>
        <taxon>Actinomycetota</taxon>
        <taxon>Actinomycetes</taxon>
        <taxon>Pseudonocardiales</taxon>
        <taxon>Pseudonocardiaceae</taxon>
        <taxon>Saccharothrix</taxon>
    </lineage>
</organism>
<sequence length="148" mass="15776">MTDRRNLLRMSALTGLVAVAVPGTATAAPSSTKPVGVWEVTLVIKEQQRPAEVSLWSLGADGLFLHTSDNGGTGFGRWERTGRSTFTARYREYVFSTSGVVEGQLRVSEECTFTGADRVDVASTADFHTPDGVLVGTFHAAGTGVRVL</sequence>
<comment type="caution">
    <text evidence="2">The sequence shown here is derived from an EMBL/GenBank/DDBJ whole genome shotgun (WGS) entry which is preliminary data.</text>
</comment>
<evidence type="ECO:0000256" key="1">
    <source>
        <dbReference type="SAM" id="SignalP"/>
    </source>
</evidence>
<protein>
    <submittedName>
        <fullName evidence="2">Guanyl-specific ribonuclease Sa</fullName>
    </submittedName>
</protein>
<gene>
    <name evidence="2" type="ORF">F4559_000764</name>
</gene>
<feature type="signal peptide" evidence="1">
    <location>
        <begin position="1"/>
        <end position="27"/>
    </location>
</feature>
<dbReference type="PROSITE" id="PS51318">
    <property type="entry name" value="TAT"/>
    <property type="match status" value="1"/>
</dbReference>
<proteinExistence type="predicted"/>
<evidence type="ECO:0000313" key="3">
    <source>
        <dbReference type="Proteomes" id="UP000542674"/>
    </source>
</evidence>
<keyword evidence="3" id="KW-1185">Reference proteome</keyword>
<dbReference type="EMBL" id="JACHJS010000001">
    <property type="protein sequence ID" value="MBB4963405.1"/>
    <property type="molecule type" value="Genomic_DNA"/>
</dbReference>
<feature type="chain" id="PRO_5030558042" evidence="1">
    <location>
        <begin position="28"/>
        <end position="148"/>
    </location>
</feature>
<dbReference type="InterPro" id="IPR006311">
    <property type="entry name" value="TAT_signal"/>
</dbReference>
<evidence type="ECO:0000313" key="2">
    <source>
        <dbReference type="EMBL" id="MBB4963405.1"/>
    </source>
</evidence>
<accession>A0A7W7T180</accession>
<reference evidence="2 3" key="1">
    <citation type="submission" date="2020-08" db="EMBL/GenBank/DDBJ databases">
        <title>Sequencing the genomes of 1000 actinobacteria strains.</title>
        <authorList>
            <person name="Klenk H.-P."/>
        </authorList>
    </citation>
    <scope>NUCLEOTIDE SEQUENCE [LARGE SCALE GENOMIC DNA]</scope>
    <source>
        <strain evidence="2 3">DSM 45084</strain>
    </source>
</reference>
<dbReference type="Proteomes" id="UP000542674">
    <property type="component" value="Unassembled WGS sequence"/>
</dbReference>
<dbReference type="RefSeq" id="WP_184666185.1">
    <property type="nucleotide sequence ID" value="NZ_JACHJS010000001.1"/>
</dbReference>
<keyword evidence="1" id="KW-0732">Signal</keyword>